<gene>
    <name evidence="2" type="ORF">ACFO6Q_18080</name>
</gene>
<comment type="caution">
    <text evidence="2">The sequence shown here is derived from an EMBL/GenBank/DDBJ whole genome shotgun (WGS) entry which is preliminary data.</text>
</comment>
<sequence length="363" mass="37807">MSFSAFNAQAGGLIGDFVENIAPGAGTALDDAHRQVKKAIPPYKALEEGATHVVKETMVQMYAPILEQMIIASRNDALNGGVQPIPPQIRESLTGFIDEATMDRAVFRVFGGGDFTLQHASIKYGEALAITLDHVIMFKTAEDANYNPTLWAHELTHVRQFADWGIKDFAIRYLRSYHSVEKPGYEAETRYVAWSGMRSAASLASKGIEVNSDTINQVPMSGFGDTQSSICGTALGRCQLNGSGPVGTPCWCGTPLGAAVGALVPSVTPVALGSDPTTPPTPPTMGNACVTPAGPCILNAPLIVGSSCMCMVPGGAFAGAVQMRGFGGVCSTNLGMCALGQPLLSGSNCACPSAYGLVGGMVP</sequence>
<keyword evidence="3" id="KW-1185">Reference proteome</keyword>
<dbReference type="RefSeq" id="WP_380022522.1">
    <property type="nucleotide sequence ID" value="NZ_JBHSHD010000016.1"/>
</dbReference>
<accession>A0ABV9QZL0</accession>
<dbReference type="Proteomes" id="UP001595886">
    <property type="component" value="Unassembled WGS sequence"/>
</dbReference>
<evidence type="ECO:0000313" key="3">
    <source>
        <dbReference type="Proteomes" id="UP001595886"/>
    </source>
</evidence>
<dbReference type="InterPro" id="IPR025295">
    <property type="entry name" value="eCIS_core_dom"/>
</dbReference>
<name>A0ABV9QZL0_9GAMM</name>
<protein>
    <submittedName>
        <fullName evidence="2">DUF4157 domain-containing protein</fullName>
    </submittedName>
</protein>
<reference evidence="3" key="1">
    <citation type="journal article" date="2019" name="Int. J. Syst. Evol. Microbiol.">
        <title>The Global Catalogue of Microorganisms (GCM) 10K type strain sequencing project: providing services to taxonomists for standard genome sequencing and annotation.</title>
        <authorList>
            <consortium name="The Broad Institute Genomics Platform"/>
            <consortium name="The Broad Institute Genome Sequencing Center for Infectious Disease"/>
            <person name="Wu L."/>
            <person name="Ma J."/>
        </authorList>
    </citation>
    <scope>NUCLEOTIDE SEQUENCE [LARGE SCALE GENOMIC DNA]</scope>
    <source>
        <strain evidence="3">CCUG 30340</strain>
    </source>
</reference>
<evidence type="ECO:0000313" key="2">
    <source>
        <dbReference type="EMBL" id="MFC4822241.1"/>
    </source>
</evidence>
<feature type="domain" description="eCIS core" evidence="1">
    <location>
        <begin position="119"/>
        <end position="161"/>
    </location>
</feature>
<dbReference type="EMBL" id="JBHSHD010000016">
    <property type="protein sequence ID" value="MFC4822241.1"/>
    <property type="molecule type" value="Genomic_DNA"/>
</dbReference>
<dbReference type="Pfam" id="PF13699">
    <property type="entry name" value="eCIS_core"/>
    <property type="match status" value="1"/>
</dbReference>
<proteinExistence type="predicted"/>
<organism evidence="2 3">
    <name type="scientific">Dokdonella ginsengisoli</name>
    <dbReference type="NCBI Taxonomy" id="363846"/>
    <lineage>
        <taxon>Bacteria</taxon>
        <taxon>Pseudomonadati</taxon>
        <taxon>Pseudomonadota</taxon>
        <taxon>Gammaproteobacteria</taxon>
        <taxon>Lysobacterales</taxon>
        <taxon>Rhodanobacteraceae</taxon>
        <taxon>Dokdonella</taxon>
    </lineage>
</organism>
<evidence type="ECO:0000259" key="1">
    <source>
        <dbReference type="Pfam" id="PF13699"/>
    </source>
</evidence>